<accession>A0A3E1BYB1</accession>
<sequence length="272" mass="30268">MAEPLLPFEDLRIELPEYVKEDGSKGSPPFSTSKHSFFQRETLKSLGSGVGPRTEYLKKHLVRIFEQIGRPVPYRFTDHLGRERSMDGGCLKFVGPDGQDIAELIEQDGYIVAVTPKPVLIARYGTTVSVAADIELLSKDTNVSATERIQLIDARLGQGQFRSSLLAAWHSRCAITSCNLPAVLRASHIVPWHLATNAERLDPENGIPLLVTLDALFDAGLISFNDQGDLLAKPNLQAHPNLVETGMRLSRCPSKRMQGYLHRHRHINGFEH</sequence>
<dbReference type="Pfam" id="PF13391">
    <property type="entry name" value="HNH_2"/>
    <property type="match status" value="1"/>
</dbReference>
<proteinExistence type="predicted"/>
<dbReference type="AlphaFoldDB" id="A0A3E1BYB1"/>
<dbReference type="RefSeq" id="WP_116272621.1">
    <property type="nucleotide sequence ID" value="NZ_KZ859521.1"/>
</dbReference>
<reference evidence="2 3" key="1">
    <citation type="submission" date="2017-03" db="EMBL/GenBank/DDBJ databases">
        <title>Genome analysis of Rhizobial strains effectives or ineffectives for nitrogen fixation isolated from bean seeds.</title>
        <authorList>
            <person name="Peralta H."/>
            <person name="Aguilar-Vera A."/>
            <person name="Mora Y."/>
            <person name="Vargas-Lagunas C."/>
            <person name="Girard L."/>
            <person name="Mora J."/>
        </authorList>
    </citation>
    <scope>NUCLEOTIDE SEQUENCE [LARGE SCALE GENOMIC DNA]</scope>
    <source>
        <strain evidence="2 3">CCGM5</strain>
    </source>
</reference>
<feature type="domain" description="HNH nuclease" evidence="1">
    <location>
        <begin position="173"/>
        <end position="225"/>
    </location>
</feature>
<evidence type="ECO:0000313" key="2">
    <source>
        <dbReference type="EMBL" id="RFB99952.1"/>
    </source>
</evidence>
<dbReference type="EMBL" id="NAOO01000004">
    <property type="protein sequence ID" value="RFB99952.1"/>
    <property type="molecule type" value="Genomic_DNA"/>
</dbReference>
<evidence type="ECO:0000313" key="3">
    <source>
        <dbReference type="Proteomes" id="UP000256748"/>
    </source>
</evidence>
<protein>
    <recommendedName>
        <fullName evidence="1">HNH nuclease domain-containing protein</fullName>
    </recommendedName>
</protein>
<dbReference type="Proteomes" id="UP000256748">
    <property type="component" value="Unassembled WGS sequence"/>
</dbReference>
<gene>
    <name evidence="2" type="ORF">B5K10_05460</name>
</gene>
<comment type="caution">
    <text evidence="2">The sequence shown here is derived from an EMBL/GenBank/DDBJ whole genome shotgun (WGS) entry which is preliminary data.</text>
</comment>
<name>A0A3E1BYB1_RHILT</name>
<evidence type="ECO:0000259" key="1">
    <source>
        <dbReference type="Pfam" id="PF13391"/>
    </source>
</evidence>
<dbReference type="InterPro" id="IPR003615">
    <property type="entry name" value="HNH_nuc"/>
</dbReference>
<organism evidence="2 3">
    <name type="scientific">Rhizobium leguminosarum bv. trifolii</name>
    <dbReference type="NCBI Taxonomy" id="386"/>
    <lineage>
        <taxon>Bacteria</taxon>
        <taxon>Pseudomonadati</taxon>
        <taxon>Pseudomonadota</taxon>
        <taxon>Alphaproteobacteria</taxon>
        <taxon>Hyphomicrobiales</taxon>
        <taxon>Rhizobiaceae</taxon>
        <taxon>Rhizobium/Agrobacterium group</taxon>
        <taxon>Rhizobium</taxon>
    </lineage>
</organism>